<sequence length="601" mass="68845">MYSALNSSRREIRLLRLFAGSETDAIKCELYTTSLDCPDEYEALSYVWGSPKDPRSITVEGEAKDVTQNLESALRHLRHEDRPRTIWVDALCINQNDVQEKTLQVRQMGSIYSMASLVLVWLGPGENHSDTVRTIRKFAANRDLHWNDTEDRRNFFMLYFFLSRDWWSRVWTVQELVLAKRVTYQCGWESLPESDIHNMALSFSFHTSQNRCCHPDSMPGDRLATSIGPELGATMERLLRLIKFQQQTKKTPLPFDQVSLEFKIREATDPRDKVYGFLGISQGVSTDSINYNLTTAEVFEATTREFLQYRENLDLLSHCVDFQLSRRGKKSSGLPSWVPDWGVERVSMGGDLDVMVYRIPFLDTYKACGQLKYTPSTDLDKGMLSVSGVLCDVIETVGGEVRERFFEGSWSLIAGWRKLVGVDEDPGRPYIAGDTIADAFWRTLCLDISANSAMHIDLLSKKRRAGDEDRSIYLEYWYRELLQHHELPQPDSLRQSSNVIMFDQHVMRATTRRRFFISKNGFIGFAPLNAEVGDMICVFAGGKVPFVVRALEDSKLKRKDSHEPGSHCVLLGDAYVHGLMDGEAVKTLEEDFKQLRTFKLH</sequence>
<dbReference type="InterPro" id="IPR052895">
    <property type="entry name" value="HetReg/Transcr_Mod"/>
</dbReference>
<organism evidence="2 3">
    <name type="scientific">Fusarium torulosum</name>
    <dbReference type="NCBI Taxonomy" id="33205"/>
    <lineage>
        <taxon>Eukaryota</taxon>
        <taxon>Fungi</taxon>
        <taxon>Dikarya</taxon>
        <taxon>Ascomycota</taxon>
        <taxon>Pezizomycotina</taxon>
        <taxon>Sordariomycetes</taxon>
        <taxon>Hypocreomycetidae</taxon>
        <taxon>Hypocreales</taxon>
        <taxon>Nectriaceae</taxon>
        <taxon>Fusarium</taxon>
    </lineage>
</organism>
<dbReference type="EMBL" id="ONZP01000046">
    <property type="protein sequence ID" value="SPJ71724.1"/>
    <property type="molecule type" value="Genomic_DNA"/>
</dbReference>
<name>A0AAE8M079_9HYPO</name>
<dbReference type="Proteomes" id="UP001187734">
    <property type="component" value="Unassembled WGS sequence"/>
</dbReference>
<comment type="caution">
    <text evidence="2">The sequence shown here is derived from an EMBL/GenBank/DDBJ whole genome shotgun (WGS) entry which is preliminary data.</text>
</comment>
<dbReference type="PANTHER" id="PTHR24148">
    <property type="entry name" value="ANKYRIN REPEAT DOMAIN-CONTAINING PROTEIN 39 HOMOLOG-RELATED"/>
    <property type="match status" value="1"/>
</dbReference>
<protein>
    <recommendedName>
        <fullName evidence="1">Heterokaryon incompatibility domain-containing protein</fullName>
    </recommendedName>
</protein>
<dbReference type="InterPro" id="IPR010730">
    <property type="entry name" value="HET"/>
</dbReference>
<dbReference type="Pfam" id="PF06985">
    <property type="entry name" value="HET"/>
    <property type="match status" value="1"/>
</dbReference>
<dbReference type="Pfam" id="PF26639">
    <property type="entry name" value="Het-6_barrel"/>
    <property type="match status" value="1"/>
</dbReference>
<accession>A0AAE8M079</accession>
<keyword evidence="3" id="KW-1185">Reference proteome</keyword>
<dbReference type="AlphaFoldDB" id="A0AAE8M079"/>
<evidence type="ECO:0000259" key="1">
    <source>
        <dbReference type="Pfam" id="PF06985"/>
    </source>
</evidence>
<reference evidence="2" key="1">
    <citation type="submission" date="2018-03" db="EMBL/GenBank/DDBJ databases">
        <authorList>
            <person name="Guldener U."/>
        </authorList>
    </citation>
    <scope>NUCLEOTIDE SEQUENCE</scope>
</reference>
<feature type="domain" description="Heterokaryon incompatibility" evidence="1">
    <location>
        <begin position="41"/>
        <end position="175"/>
    </location>
</feature>
<evidence type="ECO:0000313" key="3">
    <source>
        <dbReference type="Proteomes" id="UP001187734"/>
    </source>
</evidence>
<evidence type="ECO:0000313" key="2">
    <source>
        <dbReference type="EMBL" id="SPJ71724.1"/>
    </source>
</evidence>
<dbReference type="PANTHER" id="PTHR24148:SF82">
    <property type="entry name" value="HETEROKARYON INCOMPATIBILITY DOMAIN-CONTAINING PROTEIN"/>
    <property type="match status" value="1"/>
</dbReference>
<gene>
    <name evidence="2" type="ORF">FTOL_01452</name>
</gene>
<proteinExistence type="predicted"/>